<reference evidence="1 2" key="1">
    <citation type="submission" date="2017-02" db="EMBL/GenBank/DDBJ databases">
        <title>Arcobacter lacus sp. nov., a new species isolated from reclaimed water.</title>
        <authorList>
            <person name="Figueras M.J."/>
            <person name="Perez-Cataluna A."/>
            <person name="Salas-Masso N."/>
        </authorList>
    </citation>
    <scope>NUCLEOTIDE SEQUENCE [LARGE SCALE GENOMIC DNA]</scope>
    <source>
        <strain evidence="1 2">RW43-9</strain>
    </source>
</reference>
<comment type="caution">
    <text evidence="1">The sequence shown here is derived from an EMBL/GenBank/DDBJ whole genome shotgun (WGS) entry which is preliminary data.</text>
</comment>
<name>A0ABX5JJB4_9BACT</name>
<protein>
    <submittedName>
        <fullName evidence="1">Uncharacterized protein</fullName>
    </submittedName>
</protein>
<dbReference type="Proteomes" id="UP000251311">
    <property type="component" value="Unassembled WGS sequence"/>
</dbReference>
<evidence type="ECO:0000313" key="1">
    <source>
        <dbReference type="EMBL" id="PUE66762.1"/>
    </source>
</evidence>
<proteinExistence type="predicted"/>
<dbReference type="RefSeq" id="WP_108527594.1">
    <property type="nucleotide sequence ID" value="NZ_MUXF01000008.1"/>
</dbReference>
<keyword evidence="2" id="KW-1185">Reference proteome</keyword>
<dbReference type="Pfam" id="PF10934">
    <property type="entry name" value="Sheath_initiator"/>
    <property type="match status" value="1"/>
</dbReference>
<gene>
    <name evidence="1" type="ORF">B0175_05190</name>
</gene>
<dbReference type="EMBL" id="MUXF01000008">
    <property type="protein sequence ID" value="PUE66762.1"/>
    <property type="molecule type" value="Genomic_DNA"/>
</dbReference>
<sequence>MRVRMLDKNWDWTFGNSKNNYVNKKDALKQNVVTRIKSCKNDWFLDSEANIDWWNILGIKSNQEIVKNEVYNTTIQTYGVISIKKIDLIVDSANRKATIKIELKTIYDDITLEVGV</sequence>
<organism evidence="1 2">
    <name type="scientific">Arcobacter lacus</name>
    <dbReference type="NCBI Taxonomy" id="1912876"/>
    <lineage>
        <taxon>Bacteria</taxon>
        <taxon>Pseudomonadati</taxon>
        <taxon>Campylobacterota</taxon>
        <taxon>Epsilonproteobacteria</taxon>
        <taxon>Campylobacterales</taxon>
        <taxon>Arcobacteraceae</taxon>
        <taxon>Arcobacter</taxon>
    </lineage>
</organism>
<evidence type="ECO:0000313" key="2">
    <source>
        <dbReference type="Proteomes" id="UP000251311"/>
    </source>
</evidence>
<accession>A0ABX5JJB4</accession>
<dbReference type="InterPro" id="IPR020288">
    <property type="entry name" value="Sheath_initiator"/>
</dbReference>